<evidence type="ECO:0000256" key="1">
    <source>
        <dbReference type="SAM" id="Phobius"/>
    </source>
</evidence>
<dbReference type="AlphaFoldDB" id="E1RD82"/>
<evidence type="ECO:0000313" key="3">
    <source>
        <dbReference type="Proteomes" id="UP000006565"/>
    </source>
</evidence>
<dbReference type="EMBL" id="CP002117">
    <property type="protein sequence ID" value="ADN37065.1"/>
    <property type="molecule type" value="Genomic_DNA"/>
</dbReference>
<accession>E1RD82</accession>
<dbReference type="RefSeq" id="WP_013330242.1">
    <property type="nucleotide sequence ID" value="NC_014507.1"/>
</dbReference>
<dbReference type="KEGG" id="mpi:Mpet_2318"/>
<sequence length="116" mass="11588">MSVFSTAPKIANTVTPTLRSAKDAAIGLGESAKQGLLTMVTPAKEFAKTKSAQHAVYPALVGGGLGVGSYAALSGAGAGLRTLGGETAKDTKNVVVGIIALLGVLGVLVFLYSKVK</sequence>
<feature type="transmembrane region" description="Helical" evidence="1">
    <location>
        <begin position="93"/>
        <end position="112"/>
    </location>
</feature>
<keyword evidence="3" id="KW-1185">Reference proteome</keyword>
<feature type="transmembrane region" description="Helical" evidence="1">
    <location>
        <begin position="55"/>
        <end position="73"/>
    </location>
</feature>
<keyword evidence="1" id="KW-0812">Transmembrane</keyword>
<dbReference type="GeneID" id="9744804"/>
<gene>
    <name evidence="2" type="ordered locus">Mpet_2318</name>
</gene>
<dbReference type="HOGENOM" id="CLU_2091334_0_0_2"/>
<evidence type="ECO:0000313" key="2">
    <source>
        <dbReference type="EMBL" id="ADN37065.1"/>
    </source>
</evidence>
<keyword evidence="1" id="KW-1133">Transmembrane helix</keyword>
<dbReference type="Proteomes" id="UP000006565">
    <property type="component" value="Chromosome"/>
</dbReference>
<dbReference type="eggNOG" id="arCOG14978">
    <property type="taxonomic scope" value="Archaea"/>
</dbReference>
<protein>
    <submittedName>
        <fullName evidence="2">Uncharacterized protein</fullName>
    </submittedName>
</protein>
<keyword evidence="1" id="KW-0472">Membrane</keyword>
<proteinExistence type="predicted"/>
<organism evidence="2 3">
    <name type="scientific">Methanolacinia petrolearia (strain DSM 11571 / OCM 486 / SEBR 4847)</name>
    <name type="common">Methanoplanus petrolearius</name>
    <dbReference type="NCBI Taxonomy" id="679926"/>
    <lineage>
        <taxon>Archaea</taxon>
        <taxon>Methanobacteriati</taxon>
        <taxon>Methanobacteriota</taxon>
        <taxon>Stenosarchaea group</taxon>
        <taxon>Methanomicrobia</taxon>
        <taxon>Methanomicrobiales</taxon>
        <taxon>Methanomicrobiaceae</taxon>
        <taxon>Methanolacinia</taxon>
    </lineage>
</organism>
<name>E1RD82_METP4</name>
<dbReference type="STRING" id="679926.Mpet_2318"/>
<reference evidence="2 3" key="1">
    <citation type="journal article" date="2010" name="Stand. Genomic Sci.">
        <title>Complete genome sequence of Methanoplanus petrolearius type strain (SEBR 4847).</title>
        <authorList>
            <person name="Brambilla E."/>
            <person name="Djao O.D."/>
            <person name="Daligault H."/>
            <person name="Lapidus A."/>
            <person name="Lucas S."/>
            <person name="Hammon N."/>
            <person name="Nolan M."/>
            <person name="Tice H."/>
            <person name="Cheng J.F."/>
            <person name="Han C."/>
            <person name="Tapia R."/>
            <person name="Goodwin L."/>
            <person name="Pitluck S."/>
            <person name="Liolios K."/>
            <person name="Ivanova N."/>
            <person name="Mavromatis K."/>
            <person name="Mikhailova N."/>
            <person name="Pati A."/>
            <person name="Chen A."/>
            <person name="Palaniappan K."/>
            <person name="Land M."/>
            <person name="Hauser L."/>
            <person name="Chang Y.J."/>
            <person name="Jeffries C.D."/>
            <person name="Rohde M."/>
            <person name="Spring S."/>
            <person name="Sikorski J."/>
            <person name="Goker M."/>
            <person name="Woyke T."/>
            <person name="Bristow J."/>
            <person name="Eisen J.A."/>
            <person name="Markowitz V."/>
            <person name="Hugenholtz P."/>
            <person name="Kyrpides N.C."/>
            <person name="Klenk H.P."/>
        </authorList>
    </citation>
    <scope>NUCLEOTIDE SEQUENCE [LARGE SCALE GENOMIC DNA]</scope>
    <source>
        <strain evidence="3">DSM 11571 / OCM 486 / SEBR 4847</strain>
    </source>
</reference>